<dbReference type="OrthoDB" id="7355818at2"/>
<comment type="caution">
    <text evidence="1">The sequence shown here is derived from an EMBL/GenBank/DDBJ whole genome shotgun (WGS) entry which is preliminary data.</text>
</comment>
<dbReference type="Proteomes" id="UP000235406">
    <property type="component" value="Unassembled WGS sequence"/>
</dbReference>
<name>A0A2N7KEY4_9VIBR</name>
<dbReference type="RefSeq" id="WP_102434370.1">
    <property type="nucleotide sequence ID" value="NZ_CAWNVI010000060.1"/>
</dbReference>
<organism evidence="1 2">
    <name type="scientific">Vibrio lentus</name>
    <dbReference type="NCBI Taxonomy" id="136468"/>
    <lineage>
        <taxon>Bacteria</taxon>
        <taxon>Pseudomonadati</taxon>
        <taxon>Pseudomonadota</taxon>
        <taxon>Gammaproteobacteria</taxon>
        <taxon>Vibrionales</taxon>
        <taxon>Vibrionaceae</taxon>
        <taxon>Vibrio</taxon>
    </lineage>
</organism>
<protein>
    <recommendedName>
        <fullName evidence="3">Transglycosylase SLT domain-containing protein</fullName>
    </recommendedName>
</protein>
<sequence length="160" mass="17969">MDAKQLTQLVVRPTLQTLGLHSKAAEQLIIGTIFQESRAKYLKQIGAGPALGIIQMEPATYHDIWKNYLGYKNELSSKVRTLASVGSFEGGYPNQFELVTNLAYAVAMCRIFYRRKPYALPVEGDVAAMAEYWKVHYNTVLGAGTEEEFIENFPNEILDC</sequence>
<evidence type="ECO:0000313" key="1">
    <source>
        <dbReference type="EMBL" id="PMM74293.1"/>
    </source>
</evidence>
<gene>
    <name evidence="1" type="ORF">BCT49_24200</name>
</gene>
<reference evidence="2" key="1">
    <citation type="submission" date="2016-07" db="EMBL/GenBank/DDBJ databases">
        <title>Nontailed viruses are major unrecognized killers of bacteria in the ocean.</title>
        <authorList>
            <person name="Kauffman K."/>
            <person name="Hussain F."/>
            <person name="Yang J."/>
            <person name="Arevalo P."/>
            <person name="Brown J."/>
            <person name="Cutler M."/>
            <person name="Kelly L."/>
            <person name="Polz M.F."/>
        </authorList>
    </citation>
    <scope>NUCLEOTIDE SEQUENCE [LARGE SCALE GENOMIC DNA]</scope>
    <source>
        <strain evidence="2">10N.261.46.F8</strain>
    </source>
</reference>
<evidence type="ECO:0000313" key="2">
    <source>
        <dbReference type="Proteomes" id="UP000235406"/>
    </source>
</evidence>
<dbReference type="AlphaFoldDB" id="A0A2N7KEY4"/>
<accession>A0A2N7KEY4</accession>
<dbReference type="EMBL" id="MCZK01000060">
    <property type="protein sequence ID" value="PMM74293.1"/>
    <property type="molecule type" value="Genomic_DNA"/>
</dbReference>
<proteinExistence type="predicted"/>
<evidence type="ECO:0008006" key="3">
    <source>
        <dbReference type="Google" id="ProtNLM"/>
    </source>
</evidence>